<gene>
    <name evidence="1" type="ORF">L0N01_19785</name>
</gene>
<name>A0AAW5BRE5_PHOVU</name>
<sequence>MCRQAGTQADRSAGKQDGWQVGVRAGLQASVCMSARVCIHENPHAVWLASIHADITTLLCPLIPSFPFFFWAAWASGNDALKSEITALIQIRLLTDFLCSQKHSKVSFELPEGFSVTAEKWQQQGMFRVTRNLSGYSRKPCRRAAPPKSGNLYILKKRI</sequence>
<proteinExistence type="predicted"/>
<organism evidence="1 2">
    <name type="scientific">Phocaeicola vulgatus</name>
    <name type="common">Bacteroides vulgatus</name>
    <dbReference type="NCBI Taxonomy" id="821"/>
    <lineage>
        <taxon>Bacteria</taxon>
        <taxon>Pseudomonadati</taxon>
        <taxon>Bacteroidota</taxon>
        <taxon>Bacteroidia</taxon>
        <taxon>Bacteroidales</taxon>
        <taxon>Bacteroidaceae</taxon>
        <taxon>Phocaeicola</taxon>
    </lineage>
</organism>
<dbReference type="RefSeq" id="WP_004289465.1">
    <property type="nucleotide sequence ID" value="NZ_JAHOGQ010000072.1"/>
</dbReference>
<dbReference type="GeneID" id="93070275"/>
<dbReference type="AlphaFoldDB" id="A0AAW5BRE5"/>
<evidence type="ECO:0000313" key="2">
    <source>
        <dbReference type="Proteomes" id="UP001200843"/>
    </source>
</evidence>
<dbReference type="Proteomes" id="UP001200843">
    <property type="component" value="Unassembled WGS sequence"/>
</dbReference>
<dbReference type="EMBL" id="JAKNGO010000069">
    <property type="protein sequence ID" value="MCG4690824.1"/>
    <property type="molecule type" value="Genomic_DNA"/>
</dbReference>
<protein>
    <submittedName>
        <fullName evidence="1">Uncharacterized protein</fullName>
    </submittedName>
</protein>
<accession>A0AAW5BRE5</accession>
<comment type="caution">
    <text evidence="1">The sequence shown here is derived from an EMBL/GenBank/DDBJ whole genome shotgun (WGS) entry which is preliminary data.</text>
</comment>
<evidence type="ECO:0000313" key="1">
    <source>
        <dbReference type="EMBL" id="MCG4690824.1"/>
    </source>
</evidence>
<reference evidence="1" key="1">
    <citation type="submission" date="2022-01" db="EMBL/GenBank/DDBJ databases">
        <title>Collection of gut derived symbiotic bacterial strains cultured from healthy donors.</title>
        <authorList>
            <person name="Lin H."/>
            <person name="Kohout C."/>
            <person name="Waligurski E."/>
            <person name="Pamer E.G."/>
        </authorList>
    </citation>
    <scope>NUCLEOTIDE SEQUENCE</scope>
    <source>
        <strain evidence="1">DFI.6.72</strain>
    </source>
</reference>